<feature type="transmembrane region" description="Helical" evidence="1">
    <location>
        <begin position="61"/>
        <end position="83"/>
    </location>
</feature>
<protein>
    <submittedName>
        <fullName evidence="2">Putative concanavalin a-like lectins glucanase</fullName>
    </submittedName>
</protein>
<evidence type="ECO:0000313" key="2">
    <source>
        <dbReference type="EMBL" id="RKF64034.1"/>
    </source>
</evidence>
<feature type="transmembrane region" description="Helical" evidence="1">
    <location>
        <begin position="128"/>
        <end position="145"/>
    </location>
</feature>
<reference evidence="2 3" key="1">
    <citation type="journal article" date="2018" name="BMC Genomics">
        <title>Comparative genome analyses reveal sequence features reflecting distinct modes of host-adaptation between dicot and monocot powdery mildew.</title>
        <authorList>
            <person name="Wu Y."/>
            <person name="Ma X."/>
            <person name="Pan Z."/>
            <person name="Kale S.D."/>
            <person name="Song Y."/>
            <person name="King H."/>
            <person name="Zhang Q."/>
            <person name="Presley C."/>
            <person name="Deng X."/>
            <person name="Wei C.I."/>
            <person name="Xiao S."/>
        </authorList>
    </citation>
    <scope>NUCLEOTIDE SEQUENCE [LARGE SCALE GENOMIC DNA]</scope>
    <source>
        <strain evidence="2">UMSG2</strain>
    </source>
</reference>
<gene>
    <name evidence="2" type="ORF">OnM2_021099</name>
</gene>
<feature type="transmembrane region" description="Helical" evidence="1">
    <location>
        <begin position="21"/>
        <end position="41"/>
    </location>
</feature>
<dbReference type="OrthoDB" id="2332199at2759"/>
<evidence type="ECO:0000313" key="3">
    <source>
        <dbReference type="Proteomes" id="UP000286134"/>
    </source>
</evidence>
<keyword evidence="2" id="KW-0430">Lectin</keyword>
<feature type="transmembrane region" description="Helical" evidence="1">
    <location>
        <begin position="240"/>
        <end position="257"/>
    </location>
</feature>
<name>A0A420I2X6_9PEZI</name>
<keyword evidence="1" id="KW-1133">Transmembrane helix</keyword>
<dbReference type="EMBL" id="MCFK01002172">
    <property type="protein sequence ID" value="RKF64034.1"/>
    <property type="molecule type" value="Genomic_DNA"/>
</dbReference>
<evidence type="ECO:0000256" key="1">
    <source>
        <dbReference type="SAM" id="Phobius"/>
    </source>
</evidence>
<keyword evidence="3" id="KW-1185">Reference proteome</keyword>
<keyword evidence="1" id="KW-0472">Membrane</keyword>
<accession>A0A420I2X6</accession>
<dbReference type="Proteomes" id="UP000286134">
    <property type="component" value="Unassembled WGS sequence"/>
</dbReference>
<dbReference type="GO" id="GO:0030246">
    <property type="term" value="F:carbohydrate binding"/>
    <property type="evidence" value="ECO:0007669"/>
    <property type="project" value="UniProtKB-KW"/>
</dbReference>
<keyword evidence="1" id="KW-0812">Transmembrane</keyword>
<sequence>MRFYYTVENPAKTMGMSRSRTRWVAPISFISNFSAQLYGILSSPNMKEIHDANLSFWSPQPYLIAAIFFPQQLLQLVWLYRLLKLDPKKNFEQEKEIEPLMEYLPYYCIGNFCIAIWMIFWNQSDLKIANIFVLVNGFIQLYYVFGRLSPMDRSSPSSILTHLVTKTFAGIGFIDILHNSSVAYFDHQGPDTAVKIVTGVGFSALATRSDWIFGGCLVYDLIALSVGQRGIGEAKWGDLLAFYALGTALIVVIRNIMRPNQKPIEYIRIDGSTQGS</sequence>
<dbReference type="AlphaFoldDB" id="A0A420I2X6"/>
<organism evidence="2 3">
    <name type="scientific">Erysiphe neolycopersici</name>
    <dbReference type="NCBI Taxonomy" id="212602"/>
    <lineage>
        <taxon>Eukaryota</taxon>
        <taxon>Fungi</taxon>
        <taxon>Dikarya</taxon>
        <taxon>Ascomycota</taxon>
        <taxon>Pezizomycotina</taxon>
        <taxon>Leotiomycetes</taxon>
        <taxon>Erysiphales</taxon>
        <taxon>Erysiphaceae</taxon>
        <taxon>Erysiphe</taxon>
    </lineage>
</organism>
<feature type="transmembrane region" description="Helical" evidence="1">
    <location>
        <begin position="104"/>
        <end position="122"/>
    </location>
</feature>
<comment type="caution">
    <text evidence="2">The sequence shown here is derived from an EMBL/GenBank/DDBJ whole genome shotgun (WGS) entry which is preliminary data.</text>
</comment>
<proteinExistence type="predicted"/>